<feature type="region of interest" description="Disordered" evidence="1">
    <location>
        <begin position="1"/>
        <end position="22"/>
    </location>
</feature>
<gene>
    <name evidence="2" type="ORF">CPRI1469_LOCUS442</name>
</gene>
<proteinExistence type="predicted"/>
<dbReference type="EMBL" id="HBHL01000695">
    <property type="protein sequence ID" value="CAD9711602.1"/>
    <property type="molecule type" value="Transcribed_RNA"/>
</dbReference>
<feature type="compositionally biased region" description="Low complexity" evidence="1">
    <location>
        <begin position="1"/>
        <end position="21"/>
    </location>
</feature>
<name>A0A7S2SXL8_9CHLO</name>
<organism evidence="2">
    <name type="scientific">Chloropicon primus</name>
    <dbReference type="NCBI Taxonomy" id="1764295"/>
    <lineage>
        <taxon>Eukaryota</taxon>
        <taxon>Viridiplantae</taxon>
        <taxon>Chlorophyta</taxon>
        <taxon>Chloropicophyceae</taxon>
        <taxon>Chloropicales</taxon>
        <taxon>Chloropicaceae</taxon>
        <taxon>Chloropicon</taxon>
    </lineage>
</organism>
<feature type="compositionally biased region" description="Low complexity" evidence="1">
    <location>
        <begin position="44"/>
        <end position="61"/>
    </location>
</feature>
<feature type="region of interest" description="Disordered" evidence="1">
    <location>
        <begin position="40"/>
        <end position="69"/>
    </location>
</feature>
<protein>
    <submittedName>
        <fullName evidence="2">Uncharacterized protein</fullName>
    </submittedName>
</protein>
<evidence type="ECO:0000256" key="1">
    <source>
        <dbReference type="SAM" id="MobiDB-lite"/>
    </source>
</evidence>
<reference evidence="2" key="1">
    <citation type="submission" date="2021-01" db="EMBL/GenBank/DDBJ databases">
        <authorList>
            <person name="Corre E."/>
            <person name="Pelletier E."/>
            <person name="Niang G."/>
            <person name="Scheremetjew M."/>
            <person name="Finn R."/>
            <person name="Kale V."/>
            <person name="Holt S."/>
            <person name="Cochrane G."/>
            <person name="Meng A."/>
            <person name="Brown T."/>
            <person name="Cohen L."/>
        </authorList>
    </citation>
    <scope>NUCLEOTIDE SEQUENCE</scope>
    <source>
        <strain evidence="2">CCMP1205</strain>
    </source>
</reference>
<accession>A0A7S2SXL8</accession>
<sequence length="158" mass="17484">MTTTTTTMRMTMSVRMSSSRRLPTRVRKNALSRLISDFNGMRKPNTPVVSTRTTSPRSNPSSRREPVVKSEALASPMSFIGMLDAVFEVSPHPAVYSKYASKFAGVRGDLRDEYEELCAKIDEVAASLEDQGSEESEIESILCRAEALLKSSLSREDA</sequence>
<evidence type="ECO:0000313" key="2">
    <source>
        <dbReference type="EMBL" id="CAD9711602.1"/>
    </source>
</evidence>
<dbReference type="AlphaFoldDB" id="A0A7S2SXL8"/>